<comment type="similarity">
    <text evidence="5">Belongs to the 2H phosphoesterase superfamily. USB1 family.</text>
</comment>
<dbReference type="InterPro" id="IPR009097">
    <property type="entry name" value="Cyclic_Pdiesterase"/>
</dbReference>
<dbReference type="EC" id="3.1.4.-" evidence="5"/>
<dbReference type="InterPro" id="IPR027521">
    <property type="entry name" value="Usb1"/>
</dbReference>
<dbReference type="GO" id="GO:0034477">
    <property type="term" value="P:U6 snRNA 3'-end processing"/>
    <property type="evidence" value="ECO:0007669"/>
    <property type="project" value="UniProtKB-UniRule"/>
</dbReference>
<dbReference type="RefSeq" id="XP_016210861.1">
    <property type="nucleotide sequence ID" value="XM_016361286.1"/>
</dbReference>
<feature type="active site" description="Proton donor/acceptor" evidence="5">
    <location>
        <position position="251"/>
    </location>
</feature>
<keyword evidence="3" id="KW-0456">Lyase</keyword>
<feature type="region of interest" description="Disordered" evidence="6">
    <location>
        <begin position="213"/>
        <end position="237"/>
    </location>
</feature>
<dbReference type="STRING" id="253628.A0A0D1YJF3"/>
<dbReference type="GeneID" id="27315484"/>
<evidence type="ECO:0000256" key="1">
    <source>
        <dbReference type="ARBA" id="ARBA00022722"/>
    </source>
</evidence>
<reference evidence="7 8" key="1">
    <citation type="submission" date="2015-01" db="EMBL/GenBank/DDBJ databases">
        <title>The Genome Sequence of Ochroconis gallopava CBS43764.</title>
        <authorList>
            <consortium name="The Broad Institute Genomics Platform"/>
            <person name="Cuomo C."/>
            <person name="de Hoog S."/>
            <person name="Gorbushina A."/>
            <person name="Stielow B."/>
            <person name="Teixiera M."/>
            <person name="Abouelleil A."/>
            <person name="Chapman S.B."/>
            <person name="Priest M."/>
            <person name="Young S.K."/>
            <person name="Wortman J."/>
            <person name="Nusbaum C."/>
            <person name="Birren B."/>
        </authorList>
    </citation>
    <scope>NUCLEOTIDE SEQUENCE [LARGE SCALE GENOMIC DNA]</scope>
    <source>
        <strain evidence="7 8">CBS 43764</strain>
    </source>
</reference>
<dbReference type="Proteomes" id="UP000053259">
    <property type="component" value="Unassembled WGS sequence"/>
</dbReference>
<name>A0A0D1YJF3_9PEZI</name>
<evidence type="ECO:0000313" key="8">
    <source>
        <dbReference type="Proteomes" id="UP000053259"/>
    </source>
</evidence>
<dbReference type="Pfam" id="PF09749">
    <property type="entry name" value="HVSL"/>
    <property type="match status" value="1"/>
</dbReference>
<keyword evidence="1 5" id="KW-0540">Nuclease</keyword>
<evidence type="ECO:0000313" key="7">
    <source>
        <dbReference type="EMBL" id="KIW00992.1"/>
    </source>
</evidence>
<feature type="region of interest" description="Disordered" evidence="6">
    <location>
        <begin position="1"/>
        <end position="49"/>
    </location>
</feature>
<sequence length="312" mass="34865">MPLVTYSDSDEDQESSEPAAGVQRANVTAPKRKRSASPPTELPPLPTSFHDLYATNVRTGVSDDPSLHNGRKRQIPHLEGNWPTHVYLEWHPGRDAVRLLQGIVDRATDASSTVHTLLQSDLGAPLPLHVSLSRSLALHTDQREAFLSRVRGHVAAAAVRAFDVRFTKVAWYPNHERNRWFLSLGVRRPGADELNRLLGACNDACREMRQPELYVPPRDEPENAQQGRSWRQEASRPRRRVDVPDCSEAFHVSLAWSLEPQRLAGGLQEISPDELADLSTHFDCVKVKIGNTVSSLPLHATKVSSSQKWLLT</sequence>
<dbReference type="GO" id="GO:1990838">
    <property type="term" value="F:poly(U)-specific exoribonuclease activity, producing 3' uridine cyclic phosphate ends"/>
    <property type="evidence" value="ECO:0007669"/>
    <property type="project" value="UniProtKB-UniRule"/>
</dbReference>
<dbReference type="SUPFAM" id="SSF55144">
    <property type="entry name" value="LigT-like"/>
    <property type="match status" value="1"/>
</dbReference>
<evidence type="ECO:0000256" key="2">
    <source>
        <dbReference type="ARBA" id="ARBA00022801"/>
    </source>
</evidence>
<keyword evidence="2 5" id="KW-0378">Hydrolase</keyword>
<dbReference type="PANTHER" id="PTHR13522">
    <property type="entry name" value="U6 SNRNA PHOSPHODIESTERASE 1"/>
    <property type="match status" value="1"/>
</dbReference>
<keyword evidence="8" id="KW-1185">Reference proteome</keyword>
<evidence type="ECO:0000256" key="4">
    <source>
        <dbReference type="ARBA" id="ARBA00023242"/>
    </source>
</evidence>
<dbReference type="InParanoid" id="A0A0D1YJF3"/>
<dbReference type="GO" id="GO:0016829">
    <property type="term" value="F:lyase activity"/>
    <property type="evidence" value="ECO:0007669"/>
    <property type="project" value="UniProtKB-KW"/>
</dbReference>
<dbReference type="FunCoup" id="A0A0D1YJF3">
    <property type="interactions" value="18"/>
</dbReference>
<protein>
    <recommendedName>
        <fullName evidence="5">U6 snRNA phosphodiesterase</fullName>
        <ecNumber evidence="5">3.1.4.-</ecNumber>
    </recommendedName>
</protein>
<evidence type="ECO:0000256" key="5">
    <source>
        <dbReference type="HAMAP-Rule" id="MF_03040"/>
    </source>
</evidence>
<evidence type="ECO:0000256" key="6">
    <source>
        <dbReference type="SAM" id="MobiDB-lite"/>
    </source>
</evidence>
<dbReference type="GO" id="GO:0005634">
    <property type="term" value="C:nucleus"/>
    <property type="evidence" value="ECO:0007669"/>
    <property type="project" value="UniProtKB-SubCell"/>
</dbReference>
<comment type="function">
    <text evidence="5">Phosphodiesterase responsible for the U6 snRNA 3' end processing. Acts as an exoribonuclease (RNase) responsible for trimming the poly(U) tract of the last nucleotides in the pre-U6 snRNA molecule, leading to the formation of mature U6 snRNA.</text>
</comment>
<dbReference type="VEuPathDB" id="FungiDB:PV09_07511"/>
<dbReference type="AlphaFoldDB" id="A0A0D1YJF3"/>
<dbReference type="Gene3D" id="3.90.1140.10">
    <property type="entry name" value="Cyclic phosphodiesterase"/>
    <property type="match status" value="1"/>
</dbReference>
<proteinExistence type="inferred from homology"/>
<evidence type="ECO:0000256" key="3">
    <source>
        <dbReference type="ARBA" id="ARBA00023239"/>
    </source>
</evidence>
<keyword evidence="4 5" id="KW-0539">Nucleus</keyword>
<organism evidence="7 8">
    <name type="scientific">Verruconis gallopava</name>
    <dbReference type="NCBI Taxonomy" id="253628"/>
    <lineage>
        <taxon>Eukaryota</taxon>
        <taxon>Fungi</taxon>
        <taxon>Dikarya</taxon>
        <taxon>Ascomycota</taxon>
        <taxon>Pezizomycotina</taxon>
        <taxon>Dothideomycetes</taxon>
        <taxon>Pleosporomycetidae</taxon>
        <taxon>Venturiales</taxon>
        <taxon>Sympoventuriaceae</taxon>
        <taxon>Verruconis</taxon>
    </lineage>
</organism>
<feature type="active site" description="Proton donor/acceptor" evidence="5">
    <location>
        <position position="129"/>
    </location>
</feature>
<gene>
    <name evidence="5" type="primary">USB1</name>
    <name evidence="7" type="ORF">PV09_07511</name>
</gene>
<dbReference type="HAMAP" id="MF_03040">
    <property type="entry name" value="USB1"/>
    <property type="match status" value="1"/>
</dbReference>
<dbReference type="EMBL" id="KN847558">
    <property type="protein sequence ID" value="KIW00992.1"/>
    <property type="molecule type" value="Genomic_DNA"/>
</dbReference>
<comment type="subcellular location">
    <subcellularLocation>
        <location evidence="5">Nucleus</location>
    </subcellularLocation>
</comment>
<accession>A0A0D1YJF3</accession>
<dbReference type="PANTHER" id="PTHR13522:SF3">
    <property type="entry name" value="U6 SNRNA PHOSPHODIESTERASE 1"/>
    <property type="match status" value="1"/>
</dbReference>
<dbReference type="HOGENOM" id="CLU_050234_1_0_1"/>
<dbReference type="OrthoDB" id="49151at2759"/>